<evidence type="ECO:0000313" key="4">
    <source>
        <dbReference type="Proteomes" id="UP001177592"/>
    </source>
</evidence>
<evidence type="ECO:0000313" key="3">
    <source>
        <dbReference type="Proteomes" id="UP000295134"/>
    </source>
</evidence>
<dbReference type="KEGG" id="ans:ArsFIN_17770"/>
<dbReference type="InterPro" id="IPR057902">
    <property type="entry name" value="N_peptide"/>
</dbReference>
<dbReference type="Proteomes" id="UP001177592">
    <property type="component" value="Chromosome"/>
</dbReference>
<gene>
    <name evidence="1" type="ORF">ArsFIN_17770</name>
    <name evidence="2" type="ORF">QE258_08220</name>
</gene>
<dbReference type="Proteomes" id="UP000295134">
    <property type="component" value="Chromosome"/>
</dbReference>
<dbReference type="AlphaFoldDB" id="A0A4P7KX36"/>
<protein>
    <recommendedName>
        <fullName evidence="5">Phage transcriptional regulator</fullName>
    </recommendedName>
</protein>
<dbReference type="EMBL" id="CP123523">
    <property type="protein sequence ID" value="WGM07226.1"/>
    <property type="molecule type" value="Genomic_DNA"/>
</dbReference>
<dbReference type="EMBL" id="CP038613">
    <property type="protein sequence ID" value="QBY43210.1"/>
    <property type="molecule type" value="Genomic_DNA"/>
</dbReference>
<dbReference type="GeneID" id="96876908"/>
<evidence type="ECO:0008006" key="5">
    <source>
        <dbReference type="Google" id="ProtNLM"/>
    </source>
</evidence>
<name>A0A4P7KX36_9GAMM</name>
<organism evidence="1 3">
    <name type="scientific">Arsenophonus nasoniae</name>
    <name type="common">son-killer infecting Nasonia vitripennis</name>
    <dbReference type="NCBI Taxonomy" id="638"/>
    <lineage>
        <taxon>Bacteria</taxon>
        <taxon>Pseudomonadati</taxon>
        <taxon>Pseudomonadota</taxon>
        <taxon>Gammaproteobacteria</taxon>
        <taxon>Enterobacterales</taxon>
        <taxon>Morganellaceae</taxon>
        <taxon>Arsenophonus</taxon>
    </lineage>
</organism>
<reference evidence="2" key="2">
    <citation type="submission" date="2023-04" db="EMBL/GenBank/DDBJ databases">
        <title>Genome dynamics across the evolutionary transition to endosymbiosis.</title>
        <authorList>
            <person name="Siozios S."/>
            <person name="Nadal-Jimenez P."/>
            <person name="Azagi T."/>
            <person name="Sprong H."/>
            <person name="Frost C.L."/>
            <person name="Parratt S.R."/>
            <person name="Taylor G."/>
            <person name="Brettell L."/>
            <person name="Lew K.C."/>
            <person name="Croft L."/>
            <person name="King K.C."/>
            <person name="Brockhurst M.A."/>
            <person name="Hypsa V."/>
            <person name="Novakova E."/>
            <person name="Darby A.C."/>
            <person name="Hurst G.D.D."/>
        </authorList>
    </citation>
    <scope>NUCLEOTIDE SEQUENCE</scope>
    <source>
        <strain evidence="2">ANv_CAN</strain>
    </source>
</reference>
<keyword evidence="4" id="KW-1185">Reference proteome</keyword>
<sequence>MCNFHGYDNARRRRQERRRAKQAAYLYNKALNMALKAALNPSKPSQQQTTLNTKRPVLSLKRKVINRVEKAISIRPTKVYDFFDNCCLPKVALYSVKTKIRHPILTSGDVTARF</sequence>
<proteinExistence type="predicted"/>
<evidence type="ECO:0000313" key="2">
    <source>
        <dbReference type="EMBL" id="WGM07226.1"/>
    </source>
</evidence>
<evidence type="ECO:0000313" key="1">
    <source>
        <dbReference type="EMBL" id="QBY43210.1"/>
    </source>
</evidence>
<reference evidence="1 3" key="1">
    <citation type="submission" date="2019-03" db="EMBL/GenBank/DDBJ databases">
        <title>Long-read sequencing reveals hyperdense prophage content in a complex bacterial symbiont genome.</title>
        <authorList>
            <person name="Frost C.L."/>
            <person name="Siozios S."/>
            <person name="Nadal-Jimenez P."/>
            <person name="Brockhurst M.A."/>
            <person name="King K.C."/>
            <person name="Darby A.C."/>
            <person name="Hurst G.D.D."/>
        </authorList>
    </citation>
    <scope>NUCLEOTIDE SEQUENCE [LARGE SCALE GENOMIC DNA]</scope>
    <source>
        <strain evidence="1 3">FIN</strain>
    </source>
</reference>
<dbReference type="Pfam" id="PF25694">
    <property type="entry name" value="N_peptide"/>
    <property type="match status" value="1"/>
</dbReference>
<dbReference type="RefSeq" id="WP_135677627.1">
    <property type="nucleotide sequence ID" value="NZ_CP038613.1"/>
</dbReference>
<accession>A0A4P7KX36</accession>